<dbReference type="AlphaFoldDB" id="M0D4V3"/>
<sequence>MNDSEPIRRSAAVERLLELRAARADAPTERVELAAAAGRTLAEPVAAGRDVPSHDRATMDGFAFAADDDYPLTVVGRVFPEDDPPTIRRGEAVEIATGAPLPPEADAVLMREDATVEDGRLSGASLAPETNVYPAGATAAAGERLLSAGATFEPRHAALLRDVGVDAVTAERPRTVGILATGTEIHEGRQPDRDSEMLAGLVGRWGHRAEILDAVPDEETAVREAIEAAAAEHDAVLTTGGTSVGRADHVVGVLAAHEMSFRGVALRPGRPVAAAVVGETPVFALPGKPVAAHTAATLVLRPYFVGRDRLPTVGATSAARVTLPGGDGDGTGSVEYAIPVTLDGEGGSTDPPTATPLGHAASSLSLYEERFAPGRVASSTRIALADGVVLTREALSAGERVAVVPYEAVE</sequence>
<organism evidence="2 3">
    <name type="scientific">Halogeometricum pallidum JCM 14848</name>
    <dbReference type="NCBI Taxonomy" id="1227487"/>
    <lineage>
        <taxon>Archaea</taxon>
        <taxon>Methanobacteriati</taxon>
        <taxon>Methanobacteriota</taxon>
        <taxon>Stenosarchaea group</taxon>
        <taxon>Halobacteria</taxon>
        <taxon>Halobacteriales</taxon>
        <taxon>Haloferacaceae</taxon>
        <taxon>Halogeometricum</taxon>
    </lineage>
</organism>
<dbReference type="InterPro" id="IPR036425">
    <property type="entry name" value="MoaB/Mog-like_dom_sf"/>
</dbReference>
<dbReference type="InterPro" id="IPR005110">
    <property type="entry name" value="MoeA_linker/N"/>
</dbReference>
<dbReference type="EMBL" id="AOIV01000027">
    <property type="protein sequence ID" value="ELZ29883.1"/>
    <property type="molecule type" value="Genomic_DNA"/>
</dbReference>
<protein>
    <submittedName>
        <fullName evidence="2">Molybdenum cofactor synthesis domain-containing protein</fullName>
    </submittedName>
</protein>
<name>M0D4V3_HALPD</name>
<dbReference type="eggNOG" id="arCOG00216">
    <property type="taxonomic scope" value="Archaea"/>
</dbReference>
<accession>M0D4V3</accession>
<evidence type="ECO:0000313" key="2">
    <source>
        <dbReference type="EMBL" id="ELZ29883.1"/>
    </source>
</evidence>
<dbReference type="InParanoid" id="M0D4V3"/>
<gene>
    <name evidence="2" type="ORF">C474_12641</name>
</gene>
<reference evidence="2 3" key="1">
    <citation type="journal article" date="2014" name="PLoS Genet.">
        <title>Phylogenetically driven sequencing of extremely halophilic archaea reveals strategies for static and dynamic osmo-response.</title>
        <authorList>
            <person name="Becker E.A."/>
            <person name="Seitzer P.M."/>
            <person name="Tritt A."/>
            <person name="Larsen D."/>
            <person name="Krusor M."/>
            <person name="Yao A.I."/>
            <person name="Wu D."/>
            <person name="Madern D."/>
            <person name="Eisen J.A."/>
            <person name="Darling A.E."/>
            <person name="Facciotti M.T."/>
        </authorList>
    </citation>
    <scope>NUCLEOTIDE SEQUENCE [LARGE SCALE GENOMIC DNA]</scope>
    <source>
        <strain evidence="2 3">JCM 14848</strain>
    </source>
</reference>
<dbReference type="SUPFAM" id="SSF63882">
    <property type="entry name" value="MoeA N-terminal region -like"/>
    <property type="match status" value="1"/>
</dbReference>
<dbReference type="Gene3D" id="3.40.980.10">
    <property type="entry name" value="MoaB/Mog-like domain"/>
    <property type="match status" value="1"/>
</dbReference>
<dbReference type="PANTHER" id="PTHR10192">
    <property type="entry name" value="MOLYBDOPTERIN BIOSYNTHESIS PROTEIN"/>
    <property type="match status" value="1"/>
</dbReference>
<dbReference type="Proteomes" id="UP000011513">
    <property type="component" value="Unassembled WGS sequence"/>
</dbReference>
<dbReference type="InterPro" id="IPR036135">
    <property type="entry name" value="MoeA_linker/N_sf"/>
</dbReference>
<evidence type="ECO:0000313" key="3">
    <source>
        <dbReference type="Proteomes" id="UP000011513"/>
    </source>
</evidence>
<dbReference type="InterPro" id="IPR038987">
    <property type="entry name" value="MoeA-like"/>
</dbReference>
<dbReference type="GO" id="GO:0061599">
    <property type="term" value="F:molybdopterin molybdotransferase activity"/>
    <property type="evidence" value="ECO:0007669"/>
    <property type="project" value="TreeGrafter"/>
</dbReference>
<feature type="domain" description="MoaB/Mog" evidence="1">
    <location>
        <begin position="177"/>
        <end position="307"/>
    </location>
</feature>
<dbReference type="NCBIfam" id="TIGR00177">
    <property type="entry name" value="molyb_syn"/>
    <property type="match status" value="1"/>
</dbReference>
<dbReference type="SMART" id="SM00852">
    <property type="entry name" value="MoCF_biosynth"/>
    <property type="match status" value="1"/>
</dbReference>
<keyword evidence="3" id="KW-1185">Reference proteome</keyword>
<proteinExistence type="predicted"/>
<evidence type="ECO:0000259" key="1">
    <source>
        <dbReference type="SMART" id="SM00852"/>
    </source>
</evidence>
<dbReference type="PATRIC" id="fig|1227487.5.peg.2557"/>
<dbReference type="Pfam" id="PF03453">
    <property type="entry name" value="MoeA_N"/>
    <property type="match status" value="1"/>
</dbReference>
<dbReference type="Gene3D" id="2.170.190.11">
    <property type="entry name" value="Molybdopterin biosynthesis moea protein, domain 3"/>
    <property type="match status" value="1"/>
</dbReference>
<comment type="caution">
    <text evidence="2">The sequence shown here is derived from an EMBL/GenBank/DDBJ whole genome shotgun (WGS) entry which is preliminary data.</text>
</comment>
<dbReference type="SUPFAM" id="SSF53218">
    <property type="entry name" value="Molybdenum cofactor biosynthesis proteins"/>
    <property type="match status" value="1"/>
</dbReference>
<dbReference type="InterPro" id="IPR001453">
    <property type="entry name" value="MoaB/Mog_dom"/>
</dbReference>
<dbReference type="GO" id="GO:0005737">
    <property type="term" value="C:cytoplasm"/>
    <property type="evidence" value="ECO:0007669"/>
    <property type="project" value="TreeGrafter"/>
</dbReference>
<dbReference type="OrthoDB" id="31371at2157"/>
<dbReference type="GO" id="GO:0006777">
    <property type="term" value="P:Mo-molybdopterin cofactor biosynthetic process"/>
    <property type="evidence" value="ECO:0007669"/>
    <property type="project" value="TreeGrafter"/>
</dbReference>
<dbReference type="RefSeq" id="WP_008387259.1">
    <property type="nucleotide sequence ID" value="NZ_AOIV01000027.1"/>
</dbReference>
<dbReference type="CDD" id="cd00887">
    <property type="entry name" value="MoeA"/>
    <property type="match status" value="1"/>
</dbReference>
<dbReference type="PANTHER" id="PTHR10192:SF19">
    <property type="entry name" value="MOLYBDOPTERIN BIOSYNTHESIS PROTEIN MJ0666-RELATED"/>
    <property type="match status" value="1"/>
</dbReference>
<dbReference type="Pfam" id="PF00994">
    <property type="entry name" value="MoCF_biosynth"/>
    <property type="match status" value="1"/>
</dbReference>
<dbReference type="Gene3D" id="3.90.105.10">
    <property type="entry name" value="Molybdopterin biosynthesis moea protein, domain 2"/>
    <property type="match status" value="1"/>
</dbReference>